<comment type="caution">
    <text evidence="5">The sequence shown here is derived from an EMBL/GenBank/DDBJ whole genome shotgun (WGS) entry which is preliminary data.</text>
</comment>
<organism evidence="5">
    <name type="scientific">Escherichia coli</name>
    <dbReference type="NCBI Taxonomy" id="562"/>
    <lineage>
        <taxon>Bacteria</taxon>
        <taxon>Pseudomonadati</taxon>
        <taxon>Pseudomonadota</taxon>
        <taxon>Gammaproteobacteria</taxon>
        <taxon>Enterobacterales</taxon>
        <taxon>Enterobacteriaceae</taxon>
        <taxon>Escherichia</taxon>
    </lineage>
</organism>
<dbReference type="GO" id="GO:0003677">
    <property type="term" value="F:DNA binding"/>
    <property type="evidence" value="ECO:0007669"/>
    <property type="project" value="UniProtKB-KW"/>
</dbReference>
<accession>A0A3L0VXC1</accession>
<dbReference type="Gene3D" id="2.10.109.10">
    <property type="entry name" value="Umud Fragment, subunit A"/>
    <property type="match status" value="1"/>
</dbReference>
<dbReference type="AlphaFoldDB" id="A0A3L0VXC1"/>
<dbReference type="SUPFAM" id="SSF51306">
    <property type="entry name" value="LexA/Signal peptidase"/>
    <property type="match status" value="1"/>
</dbReference>
<dbReference type="InterPro" id="IPR015927">
    <property type="entry name" value="Peptidase_S24_S26A/B/C"/>
</dbReference>
<dbReference type="SMART" id="SM00530">
    <property type="entry name" value="HTH_XRE"/>
    <property type="match status" value="1"/>
</dbReference>
<feature type="domain" description="HTH cro/C1-type" evidence="4">
    <location>
        <begin position="7"/>
        <end position="61"/>
    </location>
</feature>
<dbReference type="Pfam" id="PF13443">
    <property type="entry name" value="HTH_26"/>
    <property type="match status" value="1"/>
</dbReference>
<name>A0A3L0VXC1_ECOLX</name>
<dbReference type="Pfam" id="PF00717">
    <property type="entry name" value="Peptidase_S24"/>
    <property type="match status" value="1"/>
</dbReference>
<dbReference type="EMBL" id="RNRV01000013">
    <property type="protein sequence ID" value="MHO04646.1"/>
    <property type="molecule type" value="Genomic_DNA"/>
</dbReference>
<evidence type="ECO:0000313" key="5">
    <source>
        <dbReference type="EMBL" id="MHO04646.1"/>
    </source>
</evidence>
<dbReference type="CDD" id="cd06529">
    <property type="entry name" value="S24_LexA-like"/>
    <property type="match status" value="1"/>
</dbReference>
<evidence type="ECO:0000259" key="4">
    <source>
        <dbReference type="PROSITE" id="PS50943"/>
    </source>
</evidence>
<dbReference type="PROSITE" id="PS50943">
    <property type="entry name" value="HTH_CROC1"/>
    <property type="match status" value="1"/>
</dbReference>
<evidence type="ECO:0000256" key="2">
    <source>
        <dbReference type="ARBA" id="ARBA00023125"/>
    </source>
</evidence>
<proteinExistence type="predicted"/>
<reference evidence="5" key="1">
    <citation type="submission" date="2018-10" db="EMBL/GenBank/DDBJ databases">
        <authorList>
            <consortium name="NARMS: The National Antimicrobial Resistance Monitoring System"/>
        </authorList>
    </citation>
    <scope>NUCLEOTIDE SEQUENCE [LARGE SCALE GENOMIC DNA]</scope>
    <source>
        <strain evidence="5">CVM N17EC0388</strain>
    </source>
</reference>
<dbReference type="InterPro" id="IPR039418">
    <property type="entry name" value="LexA-like"/>
</dbReference>
<dbReference type="CDD" id="cd00093">
    <property type="entry name" value="HTH_XRE"/>
    <property type="match status" value="1"/>
</dbReference>
<keyword evidence="3" id="KW-0804">Transcription</keyword>
<dbReference type="InterPro" id="IPR036286">
    <property type="entry name" value="LexA/Signal_pep-like_sf"/>
</dbReference>
<dbReference type="InterPro" id="IPR010982">
    <property type="entry name" value="Lambda_DNA-bd_dom_sf"/>
</dbReference>
<dbReference type="SUPFAM" id="SSF47413">
    <property type="entry name" value="lambda repressor-like DNA-binding domains"/>
    <property type="match status" value="1"/>
</dbReference>
<sequence>MKVGAKIRALRKARKMTIKDLAIQTNSDVGNISRLERDIQGFSNQLLSKIAAALCVPVSELFNNEESVQDIQELSMERLNFRVVPLISWYQATAFFESGIWESLNGDYDSYACPNPNAGARTFALTVRGDSMTGFFGGRSYPEGTIIFVDPDHPVSSGQRVVACLKDRRYSFKELAENEMGEWYLKALNPRFSTSEQDRPSKVGGVVIGAYLPE</sequence>
<dbReference type="PANTHER" id="PTHR40661">
    <property type="match status" value="1"/>
</dbReference>
<dbReference type="PANTHER" id="PTHR40661:SF3">
    <property type="entry name" value="FELS-1 PROPHAGE TRANSCRIPTIONAL REGULATOR"/>
    <property type="match status" value="1"/>
</dbReference>
<keyword evidence="1" id="KW-0805">Transcription regulation</keyword>
<gene>
    <name evidence="5" type="ORF">D9F05_09700</name>
</gene>
<evidence type="ECO:0000256" key="1">
    <source>
        <dbReference type="ARBA" id="ARBA00023015"/>
    </source>
</evidence>
<dbReference type="InterPro" id="IPR001387">
    <property type="entry name" value="Cro/C1-type_HTH"/>
</dbReference>
<protein>
    <submittedName>
        <fullName evidence="5">LexA family transcriptional regulator</fullName>
    </submittedName>
</protein>
<evidence type="ECO:0000256" key="3">
    <source>
        <dbReference type="ARBA" id="ARBA00023163"/>
    </source>
</evidence>
<keyword evidence="2" id="KW-0238">DNA-binding</keyword>
<dbReference type="Gene3D" id="1.10.260.40">
    <property type="entry name" value="lambda repressor-like DNA-binding domains"/>
    <property type="match status" value="1"/>
</dbReference>